<accession>A0A3N4MG66</accession>
<dbReference type="Gene3D" id="3.40.50.2300">
    <property type="match status" value="1"/>
</dbReference>
<dbReference type="SMART" id="SM00850">
    <property type="entry name" value="LytTR"/>
    <property type="match status" value="1"/>
</dbReference>
<dbReference type="PROSITE" id="PS50110">
    <property type="entry name" value="RESPONSE_REGULATORY"/>
    <property type="match status" value="1"/>
</dbReference>
<dbReference type="InterPro" id="IPR011006">
    <property type="entry name" value="CheY-like_superfamily"/>
</dbReference>
<dbReference type="OrthoDB" id="2168082at2"/>
<feature type="domain" description="Response regulatory" evidence="2">
    <location>
        <begin position="2"/>
        <end position="115"/>
    </location>
</feature>
<dbReference type="AlphaFoldDB" id="A0A3N4MG66"/>
<dbReference type="SMART" id="SM00448">
    <property type="entry name" value="REC"/>
    <property type="match status" value="1"/>
</dbReference>
<dbReference type="Proteomes" id="UP000279089">
    <property type="component" value="Unassembled WGS sequence"/>
</dbReference>
<feature type="domain" description="HTH LytTR-type" evidence="3">
    <location>
        <begin position="147"/>
        <end position="254"/>
    </location>
</feature>
<dbReference type="EMBL" id="RMBX01000001">
    <property type="protein sequence ID" value="RPD43022.1"/>
    <property type="molecule type" value="Genomic_DNA"/>
</dbReference>
<dbReference type="PANTHER" id="PTHR37299:SF1">
    <property type="entry name" value="STAGE 0 SPORULATION PROTEIN A HOMOLOG"/>
    <property type="match status" value="1"/>
</dbReference>
<reference evidence="5" key="1">
    <citation type="submission" date="2018-11" db="EMBL/GenBank/DDBJ databases">
        <title>Chitinophaga lutea sp.nov., isolate from arsenic contaminated soil.</title>
        <authorList>
            <person name="Zong Y."/>
        </authorList>
    </citation>
    <scope>NUCLEOTIDE SEQUENCE [LARGE SCALE GENOMIC DNA]</scope>
    <source>
        <strain evidence="5">YLT18</strain>
    </source>
</reference>
<evidence type="ECO:0000259" key="2">
    <source>
        <dbReference type="PROSITE" id="PS50110"/>
    </source>
</evidence>
<protein>
    <submittedName>
        <fullName evidence="4">DNA-binding response regulator</fullName>
    </submittedName>
</protein>
<dbReference type="GO" id="GO:0000156">
    <property type="term" value="F:phosphorelay response regulator activity"/>
    <property type="evidence" value="ECO:0007669"/>
    <property type="project" value="InterPro"/>
</dbReference>
<dbReference type="Gene3D" id="2.40.50.1020">
    <property type="entry name" value="LytTr DNA-binding domain"/>
    <property type="match status" value="1"/>
</dbReference>
<evidence type="ECO:0000259" key="3">
    <source>
        <dbReference type="PROSITE" id="PS50930"/>
    </source>
</evidence>
<organism evidence="4 5">
    <name type="scientific">Chitinophaga barathri</name>
    <dbReference type="NCBI Taxonomy" id="1647451"/>
    <lineage>
        <taxon>Bacteria</taxon>
        <taxon>Pseudomonadati</taxon>
        <taxon>Bacteroidota</taxon>
        <taxon>Chitinophagia</taxon>
        <taxon>Chitinophagales</taxon>
        <taxon>Chitinophagaceae</taxon>
        <taxon>Chitinophaga</taxon>
    </lineage>
</organism>
<dbReference type="Pfam" id="PF00072">
    <property type="entry name" value="Response_reg"/>
    <property type="match status" value="1"/>
</dbReference>
<keyword evidence="5" id="KW-1185">Reference proteome</keyword>
<comment type="caution">
    <text evidence="4">The sequence shown here is derived from an EMBL/GenBank/DDBJ whole genome shotgun (WGS) entry which is preliminary data.</text>
</comment>
<dbReference type="InterPro" id="IPR007492">
    <property type="entry name" value="LytTR_DNA-bd_dom"/>
</dbReference>
<feature type="modified residue" description="4-aspartylphosphate" evidence="1">
    <location>
        <position position="55"/>
    </location>
</feature>
<gene>
    <name evidence="4" type="ORF">EG028_01655</name>
</gene>
<evidence type="ECO:0000313" key="4">
    <source>
        <dbReference type="EMBL" id="RPD43022.1"/>
    </source>
</evidence>
<dbReference type="PANTHER" id="PTHR37299">
    <property type="entry name" value="TRANSCRIPTIONAL REGULATOR-RELATED"/>
    <property type="match status" value="1"/>
</dbReference>
<evidence type="ECO:0000313" key="5">
    <source>
        <dbReference type="Proteomes" id="UP000279089"/>
    </source>
</evidence>
<dbReference type="Pfam" id="PF04397">
    <property type="entry name" value="LytTR"/>
    <property type="match status" value="1"/>
</dbReference>
<dbReference type="FunFam" id="3.40.50.2300:FF:000361">
    <property type="entry name" value="Two-component system response regulator"/>
    <property type="match status" value="1"/>
</dbReference>
<proteinExistence type="predicted"/>
<dbReference type="InterPro" id="IPR046947">
    <property type="entry name" value="LytR-like"/>
</dbReference>
<evidence type="ECO:0000256" key="1">
    <source>
        <dbReference type="PROSITE-ProRule" id="PRU00169"/>
    </source>
</evidence>
<dbReference type="InterPro" id="IPR001789">
    <property type="entry name" value="Sig_transdc_resp-reg_receiver"/>
</dbReference>
<dbReference type="PROSITE" id="PS50930">
    <property type="entry name" value="HTH_LYTTR"/>
    <property type="match status" value="1"/>
</dbReference>
<sequence>MEILIIEDEQLGAEKLMRLLTSIDSSIQVVGNTRSIKSSVEWLLQHEHPDIILMDIELTDGQSFEIFNHVTIKSMVIFTTSYDEYALQAFKVNSVDYLLKPIKREELKNALDKFQQWQQKFTSTSLSIEHLINELKQQQSKIWRSRFLVKQGQKLVSVETCDIAYFYADGRLSYFITRDKQKHVLDYTIEELEQMLDPQQFYRANRAFLIHIKSVLQIHNYFNGKLKLELKPAINKEVMISREKAMEFKEWMGK</sequence>
<dbReference type="GO" id="GO:0003677">
    <property type="term" value="F:DNA binding"/>
    <property type="evidence" value="ECO:0007669"/>
    <property type="project" value="UniProtKB-KW"/>
</dbReference>
<dbReference type="RefSeq" id="WP_120514293.1">
    <property type="nucleotide sequence ID" value="NZ_QXZY01000001.1"/>
</dbReference>
<dbReference type="SUPFAM" id="SSF52172">
    <property type="entry name" value="CheY-like"/>
    <property type="match status" value="1"/>
</dbReference>
<name>A0A3N4MG66_9BACT</name>
<keyword evidence="4" id="KW-0238">DNA-binding</keyword>
<keyword evidence="1" id="KW-0597">Phosphoprotein</keyword>